<dbReference type="Proteomes" id="UP001519887">
    <property type="component" value="Unassembled WGS sequence"/>
</dbReference>
<comment type="subcellular location">
    <subcellularLocation>
        <location evidence="1">Membrane</location>
        <topology evidence="1">Multi-pass membrane protein</topology>
    </subcellularLocation>
</comment>
<protein>
    <submittedName>
        <fullName evidence="6">Twin-arginine translocase subunit TatC</fullName>
    </submittedName>
</protein>
<feature type="transmembrane region" description="Helical" evidence="5">
    <location>
        <begin position="98"/>
        <end position="125"/>
    </location>
</feature>
<dbReference type="InterPro" id="IPR019820">
    <property type="entry name" value="Sec-indep_translocase_CS"/>
</dbReference>
<evidence type="ECO:0000313" key="7">
    <source>
        <dbReference type="Proteomes" id="UP001519887"/>
    </source>
</evidence>
<comment type="caution">
    <text evidence="6">The sequence shown here is derived from an EMBL/GenBank/DDBJ whole genome shotgun (WGS) entry which is preliminary data.</text>
</comment>
<evidence type="ECO:0000256" key="3">
    <source>
        <dbReference type="ARBA" id="ARBA00022989"/>
    </source>
</evidence>
<feature type="transmembrane region" description="Helical" evidence="5">
    <location>
        <begin position="190"/>
        <end position="218"/>
    </location>
</feature>
<accession>A0ABS7CJM1</accession>
<keyword evidence="2 5" id="KW-0812">Transmembrane</keyword>
<dbReference type="EMBL" id="JAHZIK010002700">
    <property type="protein sequence ID" value="MBW7461115.1"/>
    <property type="molecule type" value="Genomic_DNA"/>
</dbReference>
<evidence type="ECO:0000256" key="5">
    <source>
        <dbReference type="SAM" id="Phobius"/>
    </source>
</evidence>
<dbReference type="Pfam" id="PF00902">
    <property type="entry name" value="TatC"/>
    <property type="match status" value="1"/>
</dbReference>
<proteinExistence type="inferred from homology"/>
<keyword evidence="3 5" id="KW-1133">Transmembrane helix</keyword>
<dbReference type="HAMAP" id="MF_00902">
    <property type="entry name" value="TatC"/>
    <property type="match status" value="1"/>
</dbReference>
<dbReference type="PRINTS" id="PR01840">
    <property type="entry name" value="TATCFAMILY"/>
</dbReference>
<organism evidence="6 7">
    <name type="scientific">Paenibacillus sepulcri</name>
    <dbReference type="NCBI Taxonomy" id="359917"/>
    <lineage>
        <taxon>Bacteria</taxon>
        <taxon>Bacillati</taxon>
        <taxon>Bacillota</taxon>
        <taxon>Bacilli</taxon>
        <taxon>Bacillales</taxon>
        <taxon>Paenibacillaceae</taxon>
        <taxon>Paenibacillus</taxon>
    </lineage>
</organism>
<keyword evidence="7" id="KW-1185">Reference proteome</keyword>
<sequence length="221" mass="25061">MTLVGHLTDLRRRIVFALAALLVSVAAGLIAAQTLIEWMKSMPPADRLAWNIFSPGDALRLYLNVGFISGAVVSLPFSMYQLWLFLKPGLMEEERKVSFMFIPAALLLFLAGLAFGYFIVFRMAIMFTSSVAHRLELTETYGIMQYFSFLFNITIPIALMFELPIVVLFLTKLRLLKPRMLRKFRRYAYFVLVIVAGVITPPDAVSMLLVYVPMIVLYEGS</sequence>
<reference evidence="6 7" key="1">
    <citation type="submission" date="2021-07" db="EMBL/GenBank/DDBJ databases">
        <title>Paenibacillus radiodurans sp. nov., isolated from the southeastern edge of Tengger Desert.</title>
        <authorList>
            <person name="Zhang G."/>
        </authorList>
    </citation>
    <scope>NUCLEOTIDE SEQUENCE [LARGE SCALE GENOMIC DNA]</scope>
    <source>
        <strain evidence="6 7">CCM 7311</strain>
    </source>
</reference>
<feature type="non-terminal residue" evidence="6">
    <location>
        <position position="221"/>
    </location>
</feature>
<gene>
    <name evidence="6" type="primary">tatC</name>
    <name evidence="6" type="ORF">K0U00_44385</name>
</gene>
<evidence type="ECO:0000256" key="4">
    <source>
        <dbReference type="ARBA" id="ARBA00023136"/>
    </source>
</evidence>
<keyword evidence="4 5" id="KW-0472">Membrane</keyword>
<feature type="transmembrane region" description="Helical" evidence="5">
    <location>
        <begin position="145"/>
        <end position="170"/>
    </location>
</feature>
<name>A0ABS7CJM1_9BACL</name>
<evidence type="ECO:0000256" key="2">
    <source>
        <dbReference type="ARBA" id="ARBA00022692"/>
    </source>
</evidence>
<dbReference type="NCBIfam" id="TIGR00945">
    <property type="entry name" value="tatC"/>
    <property type="match status" value="1"/>
</dbReference>
<dbReference type="PANTHER" id="PTHR30371:SF4">
    <property type="entry name" value="SEC-INDEPENDENT PROTEIN TRANSLOCASE PROTEIN TATCD"/>
    <property type="match status" value="1"/>
</dbReference>
<evidence type="ECO:0000256" key="1">
    <source>
        <dbReference type="ARBA" id="ARBA00004141"/>
    </source>
</evidence>
<dbReference type="PROSITE" id="PS01218">
    <property type="entry name" value="TATC"/>
    <property type="match status" value="1"/>
</dbReference>
<feature type="transmembrane region" description="Helical" evidence="5">
    <location>
        <begin position="61"/>
        <end position="86"/>
    </location>
</feature>
<dbReference type="InterPro" id="IPR002033">
    <property type="entry name" value="TatC"/>
</dbReference>
<dbReference type="PANTHER" id="PTHR30371">
    <property type="entry name" value="SEC-INDEPENDENT PROTEIN TRANSLOCASE PROTEIN TATC"/>
    <property type="match status" value="1"/>
</dbReference>
<evidence type="ECO:0000313" key="6">
    <source>
        <dbReference type="EMBL" id="MBW7461115.1"/>
    </source>
</evidence>